<dbReference type="STRING" id="3641.A0A061E603"/>
<dbReference type="FunCoup" id="A0A061E603">
    <property type="interactions" value="69"/>
</dbReference>
<dbReference type="AlphaFoldDB" id="A0A061E603"/>
<evidence type="ECO:0000313" key="6">
    <source>
        <dbReference type="EMBL" id="EOY00455.1"/>
    </source>
</evidence>
<evidence type="ECO:0000313" key="7">
    <source>
        <dbReference type="Proteomes" id="UP000026915"/>
    </source>
</evidence>
<dbReference type="GO" id="GO:0000977">
    <property type="term" value="F:RNA polymerase II transcription regulatory region sequence-specific DNA binding"/>
    <property type="evidence" value="ECO:0000318"/>
    <property type="project" value="GO_Central"/>
</dbReference>
<proteinExistence type="predicted"/>
<dbReference type="GO" id="GO:0046983">
    <property type="term" value="F:protein dimerization activity"/>
    <property type="evidence" value="ECO:0007669"/>
    <property type="project" value="InterPro"/>
</dbReference>
<keyword evidence="6" id="KW-0238">DNA-binding</keyword>
<dbReference type="GO" id="GO:0006357">
    <property type="term" value="P:regulation of transcription by RNA polymerase II"/>
    <property type="evidence" value="ECO:0000318"/>
    <property type="project" value="GO_Central"/>
</dbReference>
<keyword evidence="3" id="KW-0804">Transcription</keyword>
<comment type="subcellular location">
    <subcellularLocation>
        <location evidence="1">Nucleus</location>
    </subcellularLocation>
</comment>
<dbReference type="Proteomes" id="UP000026915">
    <property type="component" value="Chromosome 2"/>
</dbReference>
<evidence type="ECO:0000256" key="3">
    <source>
        <dbReference type="ARBA" id="ARBA00023163"/>
    </source>
</evidence>
<protein>
    <submittedName>
        <fullName evidence="6">Basic helix-loop-helix DNA-binding superfamily protein, putative</fullName>
    </submittedName>
</protein>
<dbReference type="SUPFAM" id="SSF47459">
    <property type="entry name" value="HLH, helix-loop-helix DNA-binding domain"/>
    <property type="match status" value="1"/>
</dbReference>
<dbReference type="GO" id="GO:0090575">
    <property type="term" value="C:RNA polymerase II transcription regulator complex"/>
    <property type="evidence" value="ECO:0000318"/>
    <property type="project" value="GO_Central"/>
</dbReference>
<dbReference type="EMBL" id="CM001880">
    <property type="protein sequence ID" value="EOY00455.1"/>
    <property type="molecule type" value="Genomic_DNA"/>
</dbReference>
<sequence length="142" mass="15970">MKVLCSNLFALLPPHPTKMSIHELVERATIYVNQLQQRTEELKQMKAQLEEGQSTATRISPVINITDLDSTIQVNLVAGTDMNFALCDIISILEEEGAQVLSATYHNVRNKVVLSLHSQAAYSRIGIQNSRVRDRLKRLQIS</sequence>
<accession>A0A061E603</accession>
<reference evidence="6 7" key="1">
    <citation type="journal article" date="2013" name="Genome Biol.">
        <title>The genome sequence of the most widely cultivated cacao type and its use to identify candidate genes regulating pod color.</title>
        <authorList>
            <person name="Motamayor J.C."/>
            <person name="Mockaitis K."/>
            <person name="Schmutz J."/>
            <person name="Haiminen N."/>
            <person name="Iii D.L."/>
            <person name="Cornejo O."/>
            <person name="Findley S.D."/>
            <person name="Zheng P."/>
            <person name="Utro F."/>
            <person name="Royaert S."/>
            <person name="Saski C."/>
            <person name="Jenkins J."/>
            <person name="Podicheti R."/>
            <person name="Zhao M."/>
            <person name="Scheffler B.E."/>
            <person name="Stack J.C."/>
            <person name="Feltus F.A."/>
            <person name="Mustiga G.M."/>
            <person name="Amores F."/>
            <person name="Phillips W."/>
            <person name="Marelli J.P."/>
            <person name="May G.D."/>
            <person name="Shapiro H."/>
            <person name="Ma J."/>
            <person name="Bustamante C.D."/>
            <person name="Schnell R.J."/>
            <person name="Main D."/>
            <person name="Gilbert D."/>
            <person name="Parida L."/>
            <person name="Kuhn D.N."/>
        </authorList>
    </citation>
    <scope>NUCLEOTIDE SEQUENCE [LARGE SCALE GENOMIC DNA]</scope>
    <source>
        <strain evidence="7">cv. Matina 1-6</strain>
    </source>
</reference>
<dbReference type="PANTHER" id="PTHR13935">
    <property type="entry name" value="ACHAETE-SCUTE TRANSCRIPTION FACTOR-RELATED"/>
    <property type="match status" value="1"/>
</dbReference>
<feature type="coiled-coil region" evidence="5">
    <location>
        <begin position="25"/>
        <end position="55"/>
    </location>
</feature>
<keyword evidence="7" id="KW-1185">Reference proteome</keyword>
<keyword evidence="4" id="KW-0539">Nucleus</keyword>
<dbReference type="GO" id="GO:0000981">
    <property type="term" value="F:DNA-binding transcription factor activity, RNA polymerase II-specific"/>
    <property type="evidence" value="ECO:0000318"/>
    <property type="project" value="GO_Central"/>
</dbReference>
<dbReference type="InterPro" id="IPR036638">
    <property type="entry name" value="HLH_DNA-bd_sf"/>
</dbReference>
<keyword evidence="2" id="KW-0805">Transcription regulation</keyword>
<evidence type="ECO:0000256" key="2">
    <source>
        <dbReference type="ARBA" id="ARBA00023015"/>
    </source>
</evidence>
<gene>
    <name evidence="6" type="ORF">TCM_010318</name>
</gene>
<evidence type="ECO:0000256" key="5">
    <source>
        <dbReference type="SAM" id="Coils"/>
    </source>
</evidence>
<keyword evidence="5" id="KW-0175">Coiled coil</keyword>
<dbReference type="InterPro" id="IPR015660">
    <property type="entry name" value="MASH1/Ascl1a-like"/>
</dbReference>
<organism evidence="6 7">
    <name type="scientific">Theobroma cacao</name>
    <name type="common">Cacao</name>
    <name type="synonym">Cocoa</name>
    <dbReference type="NCBI Taxonomy" id="3641"/>
    <lineage>
        <taxon>Eukaryota</taxon>
        <taxon>Viridiplantae</taxon>
        <taxon>Streptophyta</taxon>
        <taxon>Embryophyta</taxon>
        <taxon>Tracheophyta</taxon>
        <taxon>Spermatophyta</taxon>
        <taxon>Magnoliopsida</taxon>
        <taxon>eudicotyledons</taxon>
        <taxon>Gunneridae</taxon>
        <taxon>Pentapetalae</taxon>
        <taxon>rosids</taxon>
        <taxon>malvids</taxon>
        <taxon>Malvales</taxon>
        <taxon>Malvaceae</taxon>
        <taxon>Byttnerioideae</taxon>
        <taxon>Theobroma</taxon>
    </lineage>
</organism>
<name>A0A061E603_THECC</name>
<evidence type="ECO:0000256" key="4">
    <source>
        <dbReference type="ARBA" id="ARBA00023242"/>
    </source>
</evidence>
<dbReference type="HOGENOM" id="CLU_083174_1_1_1"/>
<dbReference type="PANTHER" id="PTHR13935:SF163">
    <property type="entry name" value="TRANSCRIPTION FACTOR ORG2-LIKE"/>
    <property type="match status" value="1"/>
</dbReference>
<evidence type="ECO:0000256" key="1">
    <source>
        <dbReference type="ARBA" id="ARBA00004123"/>
    </source>
</evidence>
<dbReference type="InParanoid" id="A0A061E603"/>
<dbReference type="eggNOG" id="ENOG502STRJ">
    <property type="taxonomic scope" value="Eukaryota"/>
</dbReference>
<dbReference type="OMA" id="DMNFALC"/>
<dbReference type="Gramene" id="EOY00455">
    <property type="protein sequence ID" value="EOY00455"/>
    <property type="gene ID" value="TCM_010318"/>
</dbReference>